<dbReference type="EMBL" id="LR796249">
    <property type="protein sequence ID" value="CAB4131545.1"/>
    <property type="molecule type" value="Genomic_DNA"/>
</dbReference>
<sequence>MAKRFSHIIYPSLKLDCEKHLCGRCQYRVQLEGYAYCDLFKFQLELTDRMHSRRLDLCKEAEGQKGE</sequence>
<organism evidence="2">
    <name type="scientific">uncultured Caudovirales phage</name>
    <dbReference type="NCBI Taxonomy" id="2100421"/>
    <lineage>
        <taxon>Viruses</taxon>
        <taxon>Duplodnaviria</taxon>
        <taxon>Heunggongvirae</taxon>
        <taxon>Uroviricota</taxon>
        <taxon>Caudoviricetes</taxon>
        <taxon>Peduoviridae</taxon>
        <taxon>Maltschvirus</taxon>
        <taxon>Maltschvirus maltsch</taxon>
    </lineage>
</organism>
<proteinExistence type="predicted"/>
<reference evidence="2" key="1">
    <citation type="submission" date="2020-04" db="EMBL/GenBank/DDBJ databases">
        <authorList>
            <person name="Chiriac C."/>
            <person name="Salcher M."/>
            <person name="Ghai R."/>
            <person name="Kavagutti S V."/>
        </authorList>
    </citation>
    <scope>NUCLEOTIDE SEQUENCE</scope>
</reference>
<name>A0A6J5LJI6_9CAUD</name>
<evidence type="ECO:0000313" key="2">
    <source>
        <dbReference type="EMBL" id="CAB4134768.1"/>
    </source>
</evidence>
<evidence type="ECO:0000313" key="1">
    <source>
        <dbReference type="EMBL" id="CAB4131545.1"/>
    </source>
</evidence>
<accession>A0A6J5LJI6</accession>
<dbReference type="EMBL" id="LR796294">
    <property type="protein sequence ID" value="CAB4134768.1"/>
    <property type="molecule type" value="Genomic_DNA"/>
</dbReference>
<gene>
    <name evidence="1" type="ORF">UFOVP127_146</name>
    <name evidence="2" type="ORF">UFOVP276_9</name>
</gene>
<protein>
    <submittedName>
        <fullName evidence="2">Uncharacterized protein</fullName>
    </submittedName>
</protein>